<evidence type="ECO:0000259" key="1">
    <source>
        <dbReference type="Pfam" id="PF06223"/>
    </source>
</evidence>
<sequence>MTVADLDVRLGSAELTEWMAFERITGPLGRRRHDIQAATIAATVANANRGKGKKFLVSDFLLPYGVERKSPQDMLATIRGINRSMGGAEHGPGGGRGED</sequence>
<evidence type="ECO:0000313" key="2">
    <source>
        <dbReference type="EMBL" id="MFM9653498.1"/>
    </source>
</evidence>
<dbReference type="Proteomes" id="UP001631993">
    <property type="component" value="Unassembled WGS sequence"/>
</dbReference>
<dbReference type="RefSeq" id="WP_369278412.1">
    <property type="nucleotide sequence ID" value="NZ_JBJVMW010000042.1"/>
</dbReference>
<gene>
    <name evidence="2" type="ORF">ACKI1S_46420</name>
</gene>
<reference evidence="2 3" key="1">
    <citation type="submission" date="2024-12" db="EMBL/GenBank/DDBJ databases">
        <title>Forecasting of Potato common scab and diversities of Pathogenic streptomyces spp. in china.</title>
        <authorList>
            <person name="Handique U."/>
            <person name="Wu J."/>
        </authorList>
    </citation>
    <scope>NUCLEOTIDE SEQUENCE [LARGE SCALE GENOMIC DNA]</scope>
    <source>
        <strain evidence="2 3">ZRIMU1585</strain>
    </source>
</reference>
<proteinExistence type="predicted"/>
<keyword evidence="3" id="KW-1185">Reference proteome</keyword>
<dbReference type="EMBL" id="JBJVNE010000055">
    <property type="protein sequence ID" value="MFM9653498.1"/>
    <property type="molecule type" value="Genomic_DNA"/>
</dbReference>
<evidence type="ECO:0000313" key="3">
    <source>
        <dbReference type="Proteomes" id="UP001631993"/>
    </source>
</evidence>
<dbReference type="Pfam" id="PF06223">
    <property type="entry name" value="Phage_tail_T"/>
    <property type="match status" value="1"/>
</dbReference>
<organism evidence="2 3">
    <name type="scientific">Streptomyces galilaeus</name>
    <dbReference type="NCBI Taxonomy" id="33899"/>
    <lineage>
        <taxon>Bacteria</taxon>
        <taxon>Bacillati</taxon>
        <taxon>Actinomycetota</taxon>
        <taxon>Actinomycetes</taxon>
        <taxon>Kitasatosporales</taxon>
        <taxon>Streptomycetaceae</taxon>
        <taxon>Streptomyces</taxon>
    </lineage>
</organism>
<name>A0ABW9IYL5_STRGJ</name>
<accession>A0ABW9IYL5</accession>
<comment type="caution">
    <text evidence="2">The sequence shown here is derived from an EMBL/GenBank/DDBJ whole genome shotgun (WGS) entry which is preliminary data.</text>
</comment>
<protein>
    <submittedName>
        <fullName evidence="2">DUF4035 domain-containing protein</fullName>
    </submittedName>
</protein>
<feature type="domain" description="Minor tail T" evidence="1">
    <location>
        <begin position="12"/>
        <end position="83"/>
    </location>
</feature>
<dbReference type="InterPro" id="IPR009350">
    <property type="entry name" value="Phage_tail_T"/>
</dbReference>